<accession>A0A835ZRB6</accession>
<comment type="caution">
    <text evidence="1">The sequence shown here is derived from an EMBL/GenBank/DDBJ whole genome shotgun (WGS) entry which is preliminary data.</text>
</comment>
<gene>
    <name evidence="1" type="ORF">JEQ12_006748</name>
</gene>
<name>A0A835ZRB6_SHEEP</name>
<evidence type="ECO:0000313" key="1">
    <source>
        <dbReference type="EMBL" id="KAG5199048.1"/>
    </source>
</evidence>
<dbReference type="AlphaFoldDB" id="A0A835ZRB6"/>
<dbReference type="EMBL" id="JAEMGP010000016">
    <property type="protein sequence ID" value="KAG5199048.1"/>
    <property type="molecule type" value="Genomic_DNA"/>
</dbReference>
<proteinExistence type="predicted"/>
<dbReference type="Proteomes" id="UP000664991">
    <property type="component" value="Unassembled WGS sequence"/>
</dbReference>
<organism evidence="1 2">
    <name type="scientific">Ovis aries</name>
    <name type="common">Sheep</name>
    <dbReference type="NCBI Taxonomy" id="9940"/>
    <lineage>
        <taxon>Eukaryota</taxon>
        <taxon>Metazoa</taxon>
        <taxon>Chordata</taxon>
        <taxon>Craniata</taxon>
        <taxon>Vertebrata</taxon>
        <taxon>Euteleostomi</taxon>
        <taxon>Mammalia</taxon>
        <taxon>Eutheria</taxon>
        <taxon>Laurasiatheria</taxon>
        <taxon>Artiodactyla</taxon>
        <taxon>Ruminantia</taxon>
        <taxon>Pecora</taxon>
        <taxon>Bovidae</taxon>
        <taxon>Caprinae</taxon>
        <taxon>Ovis</taxon>
    </lineage>
</organism>
<protein>
    <submittedName>
        <fullName evidence="1">Uncharacterized protein</fullName>
    </submittedName>
</protein>
<reference evidence="1 2" key="1">
    <citation type="submission" date="2020-12" db="EMBL/GenBank/DDBJ databases">
        <title>De novo assembly of Tibetan sheep genome.</title>
        <authorList>
            <person name="Li X."/>
        </authorList>
    </citation>
    <scope>NUCLEOTIDE SEQUENCE [LARGE SCALE GENOMIC DNA]</scope>
    <source>
        <tissue evidence="1">Heart</tissue>
    </source>
</reference>
<evidence type="ECO:0000313" key="2">
    <source>
        <dbReference type="Proteomes" id="UP000664991"/>
    </source>
</evidence>
<sequence length="84" mass="9362">MAATPKSCEVDAIMWKDQNKEVPCFENPLCAAHYSHDMQGFRAGSLTLQYEDSALVPSNKERDKHSPEISGTSVRAEKLFAFKA</sequence>